<dbReference type="Pfam" id="PF01594">
    <property type="entry name" value="AI-2E_transport"/>
    <property type="match status" value="1"/>
</dbReference>
<feature type="transmembrane region" description="Helical" evidence="6">
    <location>
        <begin position="12"/>
        <end position="32"/>
    </location>
</feature>
<sequence length="353" mass="39438">MSEKAIKWISRSAICFVVLVFMLILAWLYPYYDHVVLMILRILLPFILAIVLSLLLHPVVQFIEELGMPRALSILVIFAVFFSLTGFLIYRGYPHLLEQLKALSQQLPYLTEAYQSWTRELYAQTERFPDRIHERLDGSFANFEAWMSARLMSAVTALSGIFNVIVLFAVIPVMTFYFLKDHSLIFQSLLRLLPVKWHGEAKHLSQKLSHSLGGYIRGQLLISLFVGFFASIGFWIAGLPYPLVLGVIAGITNIIPYFGPLLGAIPALVVAVTVSVKTLIIALIAIFVIQIVEGNLLSPYIMGKSIHIHPLLIILALLAGSELAGIVGMIVAVPVLTCLKVVVEEVSHSRLER</sequence>
<evidence type="ECO:0000256" key="4">
    <source>
        <dbReference type="ARBA" id="ARBA00022989"/>
    </source>
</evidence>
<evidence type="ECO:0000256" key="3">
    <source>
        <dbReference type="ARBA" id="ARBA00022692"/>
    </source>
</evidence>
<evidence type="ECO:0000256" key="6">
    <source>
        <dbReference type="SAM" id="Phobius"/>
    </source>
</evidence>
<comment type="subcellular location">
    <subcellularLocation>
        <location evidence="1">Membrane</location>
        <topology evidence="1">Multi-pass membrane protein</topology>
    </subcellularLocation>
</comment>
<evidence type="ECO:0000256" key="1">
    <source>
        <dbReference type="ARBA" id="ARBA00004141"/>
    </source>
</evidence>
<keyword evidence="3 6" id="KW-0812">Transmembrane</keyword>
<name>A0ABY4H0K3_9BACI</name>
<dbReference type="EMBL" id="CP095074">
    <property type="protein sequence ID" value="UOQ93826.1"/>
    <property type="molecule type" value="Genomic_DNA"/>
</dbReference>
<reference evidence="7 8" key="1">
    <citation type="submission" date="2022-04" db="EMBL/GenBank/DDBJ databases">
        <title>Halobacillus sp. isolated from saltern.</title>
        <authorList>
            <person name="Won M."/>
            <person name="Lee C.-M."/>
            <person name="Woen H.-Y."/>
            <person name="Kwon S.-W."/>
        </authorList>
    </citation>
    <scope>NUCLEOTIDE SEQUENCE [LARGE SCALE GENOMIC DNA]</scope>
    <source>
        <strain evidence="7 8">SSTM10-2</strain>
    </source>
</reference>
<dbReference type="PANTHER" id="PTHR21716:SF15">
    <property type="entry name" value="TRANSPORT PROTEIN YRRI-RELATED"/>
    <property type="match status" value="1"/>
</dbReference>
<dbReference type="InterPro" id="IPR002549">
    <property type="entry name" value="AI-2E-like"/>
</dbReference>
<keyword evidence="8" id="KW-1185">Reference proteome</keyword>
<accession>A0ABY4H0K3</accession>
<evidence type="ECO:0000313" key="7">
    <source>
        <dbReference type="EMBL" id="UOQ93826.1"/>
    </source>
</evidence>
<protein>
    <submittedName>
        <fullName evidence="7">AI-2E family transporter</fullName>
    </submittedName>
</protein>
<feature type="transmembrane region" description="Helical" evidence="6">
    <location>
        <begin position="269"/>
        <end position="292"/>
    </location>
</feature>
<proteinExistence type="inferred from homology"/>
<dbReference type="PANTHER" id="PTHR21716">
    <property type="entry name" value="TRANSMEMBRANE PROTEIN"/>
    <property type="match status" value="1"/>
</dbReference>
<gene>
    <name evidence="7" type="ORF">MUO14_02195</name>
</gene>
<evidence type="ECO:0000256" key="5">
    <source>
        <dbReference type="ARBA" id="ARBA00023136"/>
    </source>
</evidence>
<feature type="transmembrane region" description="Helical" evidence="6">
    <location>
        <begin position="72"/>
        <end position="93"/>
    </location>
</feature>
<feature type="transmembrane region" description="Helical" evidence="6">
    <location>
        <begin position="38"/>
        <end position="60"/>
    </location>
</feature>
<feature type="transmembrane region" description="Helical" evidence="6">
    <location>
        <begin position="151"/>
        <end position="179"/>
    </location>
</feature>
<comment type="similarity">
    <text evidence="2">Belongs to the autoinducer-2 exporter (AI-2E) (TC 2.A.86) family.</text>
</comment>
<organism evidence="7 8">
    <name type="scientific">Halobacillus shinanisalinarum</name>
    <dbReference type="NCBI Taxonomy" id="2932258"/>
    <lineage>
        <taxon>Bacteria</taxon>
        <taxon>Bacillati</taxon>
        <taxon>Bacillota</taxon>
        <taxon>Bacilli</taxon>
        <taxon>Bacillales</taxon>
        <taxon>Bacillaceae</taxon>
        <taxon>Halobacillus</taxon>
    </lineage>
</organism>
<dbReference type="RefSeq" id="WP_244753437.1">
    <property type="nucleotide sequence ID" value="NZ_CP095074.1"/>
</dbReference>
<feature type="transmembrane region" description="Helical" evidence="6">
    <location>
        <begin position="220"/>
        <end position="237"/>
    </location>
</feature>
<evidence type="ECO:0000256" key="2">
    <source>
        <dbReference type="ARBA" id="ARBA00009773"/>
    </source>
</evidence>
<feature type="transmembrane region" description="Helical" evidence="6">
    <location>
        <begin position="312"/>
        <end position="343"/>
    </location>
</feature>
<keyword evidence="5 6" id="KW-0472">Membrane</keyword>
<keyword evidence="4 6" id="KW-1133">Transmembrane helix</keyword>
<evidence type="ECO:0000313" key="8">
    <source>
        <dbReference type="Proteomes" id="UP000831880"/>
    </source>
</evidence>
<dbReference type="Proteomes" id="UP000831880">
    <property type="component" value="Chromosome"/>
</dbReference>